<accession>A0A7W4IJI2</accession>
<gene>
    <name evidence="2" type="ORF">HLH25_03665</name>
    <name evidence="1" type="ORF">HLH26_05725</name>
</gene>
<dbReference type="RefSeq" id="WP_182972782.1">
    <property type="nucleotide sequence ID" value="NZ_JABEQN010000003.1"/>
</dbReference>
<reference evidence="3 4" key="1">
    <citation type="submission" date="2020-04" db="EMBL/GenBank/DDBJ databases">
        <title>Description of novel Gluconacetobacter.</title>
        <authorList>
            <person name="Sombolestani A."/>
        </authorList>
    </citation>
    <scope>NUCLEOTIDE SEQUENCE [LARGE SCALE GENOMIC DNA]</scope>
    <source>
        <strain evidence="2 3">LMG 1728</strain>
        <strain evidence="1 4">LMG 1731</strain>
    </source>
</reference>
<sequence>MAIARFNITLTHPMPEPAFCKYSLVDGSAGSFVEGLPDKNLVDYTFSKGFVTFEEGQQTATVEVEVNDNVTSDFVKTFYMMLYDAHNCLIDTTPIPCTIIYNGVTTTQDEITSFYSLSSAPAPVDDLPSFFSFLSFSSPESYRWGSLTNIFARNPFWITEGYYSYYSQRNLKYQRLCNAYELIQDQPFGDPQPFNSVMQRTSISTAYKYGIKTITSNHNDSQWCLDGCVGVFGDGIFTEKVFENLLQTQTRVFQDAPGFCGIQLNGEPASVALQGMTTDIFNRFSEIGLSAVREINDQIYVLVDGIGGNPTQFSSLNAGIANIKDPSNRDFIVWDIYLDTYSGGGAPYMDDIMKEGDGYSDYPISAQTGPRRLEWVKPFAEQYGWKFMIGETGGGQQDTKESLSSDSWKEVVTGMTNGCYYENIPMGIWCSGPQFNGYYTDFSGLHENTYPLTLDPFGSTTRYGIYENGPESPVLGQFSRYFEPDISLSWKLIPSVTVNSDNTSVVTVDFPYNPTYSFDINVLDGGANGAFPDGSGATITENLPTQTHAINYTPAKGACCALFSLSETNTDTILVSPSSLQIFFNTDMFVDLGLSPTTVIWPCRLVADYKGPAFSLTKSDGTSPTDFYYTLGGAENGIGATVDPTIVSQFSPDTPLVKTWYDQSGNGADLGPFKGEDSQWGNATTTNPPSTYTDYPRYMMARDVNFYVPHFGGDFGDYDNNDRLYNRMDMTLPIDGEMYYTFFFAFGANIAIGLDDYTFTYAYSQKNFIFGPNSQLNITGESEIVTNVPFVRSQLNIYSVEYNGGSLFSSEDGSTTSESGSLILNFVGGSSGITIGANQSTGEISVTASGSSSSISYTAGHYLVSSGEFNGGMRFVWSDYTYIYVLLTEYWGSARYLIYKKDGYLRICKNGSQIYSDSAEGPIVDQFNGIMNVCWNRFYPSCTVSDIIGFIGVDSAVTDDQRDTIYQNLYSSIQTTIS</sequence>
<name>A0A7W4IJI2_9PROT</name>
<dbReference type="SUPFAM" id="SSF141072">
    <property type="entry name" value="CalX-like"/>
    <property type="match status" value="1"/>
</dbReference>
<dbReference type="Gene3D" id="3.20.20.80">
    <property type="entry name" value="Glycosidases"/>
    <property type="match status" value="1"/>
</dbReference>
<dbReference type="Proteomes" id="UP000540490">
    <property type="component" value="Unassembled WGS sequence"/>
</dbReference>
<dbReference type="EMBL" id="JABEQN010000003">
    <property type="protein sequence ID" value="MBB2192747.1"/>
    <property type="molecule type" value="Genomic_DNA"/>
</dbReference>
<evidence type="ECO:0008006" key="5">
    <source>
        <dbReference type="Google" id="ProtNLM"/>
    </source>
</evidence>
<dbReference type="EMBL" id="JABEQO010000005">
    <property type="protein sequence ID" value="MBB2164043.1"/>
    <property type="molecule type" value="Genomic_DNA"/>
</dbReference>
<evidence type="ECO:0000313" key="3">
    <source>
        <dbReference type="Proteomes" id="UP000540490"/>
    </source>
</evidence>
<evidence type="ECO:0000313" key="4">
    <source>
        <dbReference type="Proteomes" id="UP000561077"/>
    </source>
</evidence>
<dbReference type="SUPFAM" id="SSF51445">
    <property type="entry name" value="(Trans)glycosidases"/>
    <property type="match status" value="1"/>
</dbReference>
<protein>
    <recommendedName>
        <fullName evidence="5">Calx-beta domain-containing protein</fullName>
    </recommendedName>
</protein>
<comment type="caution">
    <text evidence="1">The sequence shown here is derived from an EMBL/GenBank/DDBJ whole genome shotgun (WGS) entry which is preliminary data.</text>
</comment>
<organism evidence="1 4">
    <name type="scientific">Gluconacetobacter dulcium</name>
    <dbReference type="NCBI Taxonomy" id="2729096"/>
    <lineage>
        <taxon>Bacteria</taxon>
        <taxon>Pseudomonadati</taxon>
        <taxon>Pseudomonadota</taxon>
        <taxon>Alphaproteobacteria</taxon>
        <taxon>Acetobacterales</taxon>
        <taxon>Acetobacteraceae</taxon>
        <taxon>Gluconacetobacter</taxon>
    </lineage>
</organism>
<dbReference type="Proteomes" id="UP000561077">
    <property type="component" value="Unassembled WGS sequence"/>
</dbReference>
<dbReference type="AlphaFoldDB" id="A0A7W4IJI2"/>
<keyword evidence="3" id="KW-1185">Reference proteome</keyword>
<proteinExistence type="predicted"/>
<evidence type="ECO:0000313" key="1">
    <source>
        <dbReference type="EMBL" id="MBB2164043.1"/>
    </source>
</evidence>
<dbReference type="InterPro" id="IPR017853">
    <property type="entry name" value="GH"/>
</dbReference>
<evidence type="ECO:0000313" key="2">
    <source>
        <dbReference type="EMBL" id="MBB2192747.1"/>
    </source>
</evidence>
<dbReference type="InterPro" id="IPR038081">
    <property type="entry name" value="CalX-like_sf"/>
</dbReference>
<dbReference type="Gene3D" id="2.60.40.2030">
    <property type="match status" value="1"/>
</dbReference>